<dbReference type="InterPro" id="IPR036388">
    <property type="entry name" value="WH-like_DNA-bd_sf"/>
</dbReference>
<dbReference type="EMBL" id="FOVF01000008">
    <property type="protein sequence ID" value="SFN22332.1"/>
    <property type="molecule type" value="Genomic_DNA"/>
</dbReference>
<dbReference type="InterPro" id="IPR005119">
    <property type="entry name" value="LysR_subst-bd"/>
</dbReference>
<keyword evidence="3 6" id="KW-0238">DNA-binding</keyword>
<keyword evidence="4" id="KW-0804">Transcription</keyword>
<proteinExistence type="inferred from homology"/>
<keyword evidence="2" id="KW-0805">Transcription regulation</keyword>
<evidence type="ECO:0000256" key="2">
    <source>
        <dbReference type="ARBA" id="ARBA00023015"/>
    </source>
</evidence>
<dbReference type="Pfam" id="PF03466">
    <property type="entry name" value="LysR_substrate"/>
    <property type="match status" value="1"/>
</dbReference>
<keyword evidence="7" id="KW-1185">Reference proteome</keyword>
<gene>
    <name evidence="6" type="ORF">SAMN05216289_108108</name>
</gene>
<dbReference type="STRING" id="578942.SAMN05216289_108108"/>
<evidence type="ECO:0000259" key="5">
    <source>
        <dbReference type="PROSITE" id="PS50931"/>
    </source>
</evidence>
<feature type="domain" description="HTH lysR-type" evidence="5">
    <location>
        <begin position="4"/>
        <end position="61"/>
    </location>
</feature>
<sequence length="314" mass="34351">MLRLSLDALEVVDAIDRRGSFSAAARELFRVPSTVSYTVARLEEDLGVALFERHGPRVVLTQAGQELLREGRHLLKAAEDLEHRVRRVASGWETEFAIGIDSMFAPICLRAEIEAFCAVAEQTRLRIAQETLSGTWESLLDHRVDLLVGAAGDGPSGGGYGSVPLGTMQFVFAVAPEHALARLRRPLGKGDLQAHRAIVAADSARRLAPRTVGVMLGQDTLTVPDMRSKLDFQLAGLGFGFLPKACAQAAIDAGRLVALEVEEPKPDETFHLAWRTEEGGQARAWWLHAMGQPNVFDRMLRHCIEPSFMAEAVP</sequence>
<evidence type="ECO:0000313" key="6">
    <source>
        <dbReference type="EMBL" id="SFN22332.1"/>
    </source>
</evidence>
<dbReference type="GO" id="GO:0000976">
    <property type="term" value="F:transcription cis-regulatory region binding"/>
    <property type="evidence" value="ECO:0007669"/>
    <property type="project" value="TreeGrafter"/>
</dbReference>
<dbReference type="PANTHER" id="PTHR30126">
    <property type="entry name" value="HTH-TYPE TRANSCRIPTIONAL REGULATOR"/>
    <property type="match status" value="1"/>
</dbReference>
<evidence type="ECO:0000256" key="4">
    <source>
        <dbReference type="ARBA" id="ARBA00023163"/>
    </source>
</evidence>
<dbReference type="Proteomes" id="UP000198575">
    <property type="component" value="Unassembled WGS sequence"/>
</dbReference>
<dbReference type="Gene3D" id="3.40.190.10">
    <property type="entry name" value="Periplasmic binding protein-like II"/>
    <property type="match status" value="2"/>
</dbReference>
<dbReference type="Gene3D" id="1.10.10.10">
    <property type="entry name" value="Winged helix-like DNA-binding domain superfamily/Winged helix DNA-binding domain"/>
    <property type="match status" value="1"/>
</dbReference>
<organism evidence="6 7">
    <name type="scientific">Dokdonella immobilis</name>
    <dbReference type="NCBI Taxonomy" id="578942"/>
    <lineage>
        <taxon>Bacteria</taxon>
        <taxon>Pseudomonadati</taxon>
        <taxon>Pseudomonadota</taxon>
        <taxon>Gammaproteobacteria</taxon>
        <taxon>Lysobacterales</taxon>
        <taxon>Rhodanobacteraceae</taxon>
        <taxon>Dokdonella</taxon>
    </lineage>
</organism>
<dbReference type="OrthoDB" id="5293066at2"/>
<reference evidence="6 7" key="1">
    <citation type="submission" date="2016-10" db="EMBL/GenBank/DDBJ databases">
        <authorList>
            <person name="de Groot N.N."/>
        </authorList>
    </citation>
    <scope>NUCLEOTIDE SEQUENCE [LARGE SCALE GENOMIC DNA]</scope>
    <source>
        <strain evidence="6 7">CGMCC 1.7659</strain>
    </source>
</reference>
<comment type="similarity">
    <text evidence="1">Belongs to the LysR transcriptional regulatory family.</text>
</comment>
<name>A0A1I4X9J2_9GAMM</name>
<dbReference type="SUPFAM" id="SSF53850">
    <property type="entry name" value="Periplasmic binding protein-like II"/>
    <property type="match status" value="1"/>
</dbReference>
<evidence type="ECO:0000313" key="7">
    <source>
        <dbReference type="Proteomes" id="UP000198575"/>
    </source>
</evidence>
<dbReference type="InterPro" id="IPR000847">
    <property type="entry name" value="LysR_HTH_N"/>
</dbReference>
<evidence type="ECO:0000256" key="3">
    <source>
        <dbReference type="ARBA" id="ARBA00023125"/>
    </source>
</evidence>
<dbReference type="SUPFAM" id="SSF46785">
    <property type="entry name" value="Winged helix' DNA-binding domain"/>
    <property type="match status" value="1"/>
</dbReference>
<dbReference type="AlphaFoldDB" id="A0A1I4X9J2"/>
<evidence type="ECO:0000256" key="1">
    <source>
        <dbReference type="ARBA" id="ARBA00009437"/>
    </source>
</evidence>
<accession>A0A1I4X9J2</accession>
<dbReference type="PANTHER" id="PTHR30126:SF4">
    <property type="entry name" value="LYSR FAMILY TRANSCRIPTIONAL REGULATOR"/>
    <property type="match status" value="1"/>
</dbReference>
<protein>
    <submittedName>
        <fullName evidence="6">DNA-binding transcriptional regulator, LysR family</fullName>
    </submittedName>
</protein>
<dbReference type="GO" id="GO:0003700">
    <property type="term" value="F:DNA-binding transcription factor activity"/>
    <property type="evidence" value="ECO:0007669"/>
    <property type="project" value="InterPro"/>
</dbReference>
<dbReference type="Pfam" id="PF00126">
    <property type="entry name" value="HTH_1"/>
    <property type="match status" value="1"/>
</dbReference>
<dbReference type="InterPro" id="IPR036390">
    <property type="entry name" value="WH_DNA-bd_sf"/>
</dbReference>
<dbReference type="PROSITE" id="PS50931">
    <property type="entry name" value="HTH_LYSR"/>
    <property type="match status" value="1"/>
</dbReference>